<dbReference type="EC" id="2.7.1.40" evidence="5 19"/>
<organism evidence="23">
    <name type="scientific">Sesamum latifolium</name>
    <dbReference type="NCBI Taxonomy" id="2727402"/>
    <lineage>
        <taxon>Eukaryota</taxon>
        <taxon>Viridiplantae</taxon>
        <taxon>Streptophyta</taxon>
        <taxon>Embryophyta</taxon>
        <taxon>Tracheophyta</taxon>
        <taxon>Spermatophyta</taxon>
        <taxon>Magnoliopsida</taxon>
        <taxon>eudicotyledons</taxon>
        <taxon>Gunneridae</taxon>
        <taxon>Pentapetalae</taxon>
        <taxon>asterids</taxon>
        <taxon>lamiids</taxon>
        <taxon>Lamiales</taxon>
        <taxon>Pedaliaceae</taxon>
        <taxon>Sesamum</taxon>
    </lineage>
</organism>
<dbReference type="GO" id="GO:0016301">
    <property type="term" value="F:kinase activity"/>
    <property type="evidence" value="ECO:0007669"/>
    <property type="project" value="UniProtKB-KW"/>
</dbReference>
<name>A0AAW2TAK5_9LAMI</name>
<keyword evidence="11 19" id="KW-0418">Kinase</keyword>
<dbReference type="InterPro" id="IPR015795">
    <property type="entry name" value="Pyrv_Knase_C"/>
</dbReference>
<sequence>MAQVVATRLIHGAFAANPASGSLQSRAQRLRPTSGFEAKVFAQTEKRSSRGAVHVSAPITARRSTGVEPQVIPVSPEDVPKAEEQNQYLQGIPQIGETSVGMWSKPTVRRKTKIVCTIGPSTNTREMIWKLAEAGMNVARLNMSHGDHASHQKGPEVRSGDLPQPITLTTGQEFTFTIRRGVGTADCVSVNYDDFVNDVEVGDMLLVDGGMMSLVVKSKTEDSVKCEVVDGGELKSRRHLNVRGKSATLPSITEKDWDDIKFGVDNKVDFYAVSFVKDAAVVHELKNYLKDAGADIHVIVKIESADSIPNLHSIITASDGNHMSEMFAFHATMMSNTLGTSIVVFTRTGFMAILLSHFRPDGTIFAFTNEKRVQQRLALYQGVCPVHMEFSADAEETFGNALALLQKQGMVKEGEQVALVQSGRQPIWRFQSTHNIQVRKV</sequence>
<evidence type="ECO:0000256" key="20">
    <source>
        <dbReference type="SAM" id="MobiDB-lite"/>
    </source>
</evidence>
<dbReference type="Pfam" id="PF02887">
    <property type="entry name" value="PK_C"/>
    <property type="match status" value="1"/>
</dbReference>
<evidence type="ECO:0000256" key="5">
    <source>
        <dbReference type="ARBA" id="ARBA00012142"/>
    </source>
</evidence>
<evidence type="ECO:0000256" key="8">
    <source>
        <dbReference type="ARBA" id="ARBA00022679"/>
    </source>
</evidence>
<comment type="pathway">
    <text evidence="3 19">Carbohydrate degradation; glycolysis; pyruvate from D-glyceraldehyde 3-phosphate: step 5/5.</text>
</comment>
<dbReference type="FunFam" id="3.20.20.60:FF:000093">
    <property type="entry name" value="Pyruvate kinase"/>
    <property type="match status" value="1"/>
</dbReference>
<keyword evidence="10" id="KW-0547">Nucleotide-binding</keyword>
<dbReference type="InterPro" id="IPR040442">
    <property type="entry name" value="Pyrv_kinase-like_dom_sf"/>
</dbReference>
<dbReference type="PROSITE" id="PS00110">
    <property type="entry name" value="PYRUVATE_KINASE"/>
    <property type="match status" value="1"/>
</dbReference>
<dbReference type="SUPFAM" id="SSF51621">
    <property type="entry name" value="Phosphoenolpyruvate/pyruvate domain"/>
    <property type="match status" value="1"/>
</dbReference>
<dbReference type="EMBL" id="JACGWN010000015">
    <property type="protein sequence ID" value="KAL0400651.1"/>
    <property type="molecule type" value="Genomic_DNA"/>
</dbReference>
<comment type="similarity">
    <text evidence="4 19">Belongs to the pyruvate kinase family.</text>
</comment>
<evidence type="ECO:0000256" key="9">
    <source>
        <dbReference type="ARBA" id="ARBA00022723"/>
    </source>
</evidence>
<evidence type="ECO:0000259" key="21">
    <source>
        <dbReference type="Pfam" id="PF00224"/>
    </source>
</evidence>
<keyword evidence="13 19" id="KW-0460">Magnesium</keyword>
<proteinExistence type="inferred from homology"/>
<dbReference type="GO" id="GO:0009507">
    <property type="term" value="C:chloroplast"/>
    <property type="evidence" value="ECO:0007669"/>
    <property type="project" value="UniProtKB-SubCell"/>
</dbReference>
<dbReference type="FunFam" id="3.40.1380.20:FF:000008">
    <property type="entry name" value="Pyruvate kinase"/>
    <property type="match status" value="1"/>
</dbReference>
<reference evidence="23" key="2">
    <citation type="journal article" date="2024" name="Plant">
        <title>Genomic evolution and insights into agronomic trait innovations of Sesamum species.</title>
        <authorList>
            <person name="Miao H."/>
            <person name="Wang L."/>
            <person name="Qu L."/>
            <person name="Liu H."/>
            <person name="Sun Y."/>
            <person name="Le M."/>
            <person name="Wang Q."/>
            <person name="Wei S."/>
            <person name="Zheng Y."/>
            <person name="Lin W."/>
            <person name="Duan Y."/>
            <person name="Cao H."/>
            <person name="Xiong S."/>
            <person name="Wang X."/>
            <person name="Wei L."/>
            <person name="Li C."/>
            <person name="Ma Q."/>
            <person name="Ju M."/>
            <person name="Zhao R."/>
            <person name="Li G."/>
            <person name="Mu C."/>
            <person name="Tian Q."/>
            <person name="Mei H."/>
            <person name="Zhang T."/>
            <person name="Gao T."/>
            <person name="Zhang H."/>
        </authorList>
    </citation>
    <scope>NUCLEOTIDE SEQUENCE</scope>
    <source>
        <strain evidence="23">KEN1</strain>
    </source>
</reference>
<evidence type="ECO:0000313" key="23">
    <source>
        <dbReference type="EMBL" id="KAL0400651.1"/>
    </source>
</evidence>
<evidence type="ECO:0000256" key="12">
    <source>
        <dbReference type="ARBA" id="ARBA00022840"/>
    </source>
</evidence>
<dbReference type="GO" id="GO:0004743">
    <property type="term" value="F:pyruvate kinase activity"/>
    <property type="evidence" value="ECO:0007669"/>
    <property type="project" value="UniProtKB-EC"/>
</dbReference>
<comment type="subcellular location">
    <subcellularLocation>
        <location evidence="2">Plastid</location>
        <location evidence="2">Chloroplast</location>
    </subcellularLocation>
</comment>
<feature type="domain" description="Pyruvate kinase C-terminal" evidence="22">
    <location>
        <begin position="332"/>
        <end position="421"/>
    </location>
</feature>
<evidence type="ECO:0000256" key="3">
    <source>
        <dbReference type="ARBA" id="ARBA00004997"/>
    </source>
</evidence>
<evidence type="ECO:0000256" key="10">
    <source>
        <dbReference type="ARBA" id="ARBA00022741"/>
    </source>
</evidence>
<dbReference type="InterPro" id="IPR001697">
    <property type="entry name" value="Pyr_Knase"/>
</dbReference>
<evidence type="ECO:0000256" key="1">
    <source>
        <dbReference type="ARBA" id="ARBA00001958"/>
    </source>
</evidence>
<keyword evidence="9" id="KW-0479">Metal-binding</keyword>
<dbReference type="InterPro" id="IPR018209">
    <property type="entry name" value="Pyrv_Knase_AS"/>
</dbReference>
<dbReference type="PANTHER" id="PTHR11817">
    <property type="entry name" value="PYRUVATE KINASE"/>
    <property type="match status" value="1"/>
</dbReference>
<evidence type="ECO:0000256" key="2">
    <source>
        <dbReference type="ARBA" id="ARBA00004229"/>
    </source>
</evidence>
<evidence type="ECO:0000256" key="6">
    <source>
        <dbReference type="ARBA" id="ARBA00022528"/>
    </source>
</evidence>
<feature type="compositionally biased region" description="Basic and acidic residues" evidence="20">
    <location>
        <begin position="146"/>
        <end position="159"/>
    </location>
</feature>
<reference evidence="23" key="1">
    <citation type="submission" date="2020-06" db="EMBL/GenBank/DDBJ databases">
        <authorList>
            <person name="Li T."/>
            <person name="Hu X."/>
            <person name="Zhang T."/>
            <person name="Song X."/>
            <person name="Zhang H."/>
            <person name="Dai N."/>
            <person name="Sheng W."/>
            <person name="Hou X."/>
            <person name="Wei L."/>
        </authorList>
    </citation>
    <scope>NUCLEOTIDE SEQUENCE</scope>
    <source>
        <strain evidence="23">KEN1</strain>
        <tissue evidence="23">Leaf</tissue>
    </source>
</reference>
<gene>
    <name evidence="23" type="ORF">Slati_4095000</name>
</gene>
<evidence type="ECO:0000256" key="19">
    <source>
        <dbReference type="RuleBase" id="RU000504"/>
    </source>
</evidence>
<feature type="domain" description="Pyruvate kinase barrel" evidence="21">
    <location>
        <begin position="152"/>
        <end position="320"/>
    </location>
</feature>
<dbReference type="Gene3D" id="3.20.20.60">
    <property type="entry name" value="Phosphoenolpyruvate-binding domains"/>
    <property type="match status" value="2"/>
</dbReference>
<evidence type="ECO:0000256" key="17">
    <source>
        <dbReference type="ARBA" id="ARBA00023317"/>
    </source>
</evidence>
<dbReference type="GO" id="GO:0030955">
    <property type="term" value="F:potassium ion binding"/>
    <property type="evidence" value="ECO:0007669"/>
    <property type="project" value="InterPro"/>
</dbReference>
<comment type="catalytic activity">
    <reaction evidence="18 19">
        <text>pyruvate + ATP = phosphoenolpyruvate + ADP + H(+)</text>
        <dbReference type="Rhea" id="RHEA:18157"/>
        <dbReference type="ChEBI" id="CHEBI:15361"/>
        <dbReference type="ChEBI" id="CHEBI:15378"/>
        <dbReference type="ChEBI" id="CHEBI:30616"/>
        <dbReference type="ChEBI" id="CHEBI:58702"/>
        <dbReference type="ChEBI" id="CHEBI:456216"/>
        <dbReference type="EC" id="2.7.1.40"/>
    </reaction>
</comment>
<dbReference type="SUPFAM" id="SSF52935">
    <property type="entry name" value="PK C-terminal domain-like"/>
    <property type="match status" value="1"/>
</dbReference>
<evidence type="ECO:0000256" key="11">
    <source>
        <dbReference type="ARBA" id="ARBA00022777"/>
    </source>
</evidence>
<keyword evidence="7" id="KW-0934">Plastid</keyword>
<feature type="region of interest" description="Disordered" evidence="20">
    <location>
        <begin position="146"/>
        <end position="165"/>
    </location>
</feature>
<dbReference type="InterPro" id="IPR015813">
    <property type="entry name" value="Pyrv/PenolPyrv_kinase-like_dom"/>
</dbReference>
<evidence type="ECO:0000256" key="16">
    <source>
        <dbReference type="ARBA" id="ARBA00023152"/>
    </source>
</evidence>
<dbReference type="FunFam" id="2.40.33.10:FF:000003">
    <property type="entry name" value="Pyruvate kinase"/>
    <property type="match status" value="1"/>
</dbReference>
<evidence type="ECO:0000256" key="7">
    <source>
        <dbReference type="ARBA" id="ARBA00022640"/>
    </source>
</evidence>
<keyword evidence="15" id="KW-0630">Potassium</keyword>
<keyword evidence="8 19" id="KW-0808">Transferase</keyword>
<dbReference type="AlphaFoldDB" id="A0AAW2TAK5"/>
<accession>A0AAW2TAK5</accession>
<dbReference type="InterPro" id="IPR011037">
    <property type="entry name" value="Pyrv_Knase-like_insert_dom_sf"/>
</dbReference>
<dbReference type="InterPro" id="IPR015806">
    <property type="entry name" value="Pyrv_Knase_insert_dom_sf"/>
</dbReference>
<dbReference type="GO" id="GO:0005524">
    <property type="term" value="F:ATP binding"/>
    <property type="evidence" value="ECO:0007669"/>
    <property type="project" value="UniProtKB-KW"/>
</dbReference>
<evidence type="ECO:0000259" key="22">
    <source>
        <dbReference type="Pfam" id="PF02887"/>
    </source>
</evidence>
<comment type="cofactor">
    <cofactor evidence="1">
        <name>K(+)</name>
        <dbReference type="ChEBI" id="CHEBI:29103"/>
    </cofactor>
</comment>
<evidence type="ECO:0000256" key="13">
    <source>
        <dbReference type="ARBA" id="ARBA00022842"/>
    </source>
</evidence>
<keyword evidence="6" id="KW-0150">Chloroplast</keyword>
<comment type="caution">
    <text evidence="23">The sequence shown here is derived from an EMBL/GenBank/DDBJ whole genome shotgun (WGS) entry which is preliminary data.</text>
</comment>
<dbReference type="Gene3D" id="2.40.33.10">
    <property type="entry name" value="PK beta-barrel domain-like"/>
    <property type="match status" value="1"/>
</dbReference>
<dbReference type="GO" id="GO:0000287">
    <property type="term" value="F:magnesium ion binding"/>
    <property type="evidence" value="ECO:0007669"/>
    <property type="project" value="InterPro"/>
</dbReference>
<dbReference type="InterPro" id="IPR015793">
    <property type="entry name" value="Pyrv_Knase_brl"/>
</dbReference>
<dbReference type="PRINTS" id="PR01050">
    <property type="entry name" value="PYRUVTKNASE"/>
</dbReference>
<keyword evidence="14" id="KW-0809">Transit peptide</keyword>
<keyword evidence="17 23" id="KW-0670">Pyruvate</keyword>
<evidence type="ECO:0000256" key="18">
    <source>
        <dbReference type="ARBA" id="ARBA00048152"/>
    </source>
</evidence>
<evidence type="ECO:0000256" key="14">
    <source>
        <dbReference type="ARBA" id="ARBA00022946"/>
    </source>
</evidence>
<dbReference type="Gene3D" id="3.40.1380.20">
    <property type="entry name" value="Pyruvate kinase, C-terminal domain"/>
    <property type="match status" value="1"/>
</dbReference>
<dbReference type="InterPro" id="IPR036918">
    <property type="entry name" value="Pyrv_Knase_C_sf"/>
</dbReference>
<protein>
    <recommendedName>
        <fullName evidence="5 19">Pyruvate kinase</fullName>
        <ecNumber evidence="5 19">2.7.1.40</ecNumber>
    </recommendedName>
</protein>
<dbReference type="SUPFAM" id="SSF50800">
    <property type="entry name" value="PK beta-barrel domain-like"/>
    <property type="match status" value="1"/>
</dbReference>
<keyword evidence="12" id="KW-0067">ATP-binding</keyword>
<evidence type="ECO:0000256" key="15">
    <source>
        <dbReference type="ARBA" id="ARBA00022958"/>
    </source>
</evidence>
<evidence type="ECO:0000256" key="4">
    <source>
        <dbReference type="ARBA" id="ARBA00008663"/>
    </source>
</evidence>
<keyword evidence="16 19" id="KW-0324">Glycolysis</keyword>
<dbReference type="Pfam" id="PF00224">
    <property type="entry name" value="PK"/>
    <property type="match status" value="1"/>
</dbReference>